<accession>A0AAV2FXX0</accession>
<keyword evidence="2" id="KW-1185">Reference proteome</keyword>
<evidence type="ECO:0000313" key="2">
    <source>
        <dbReference type="Proteomes" id="UP001497516"/>
    </source>
</evidence>
<sequence>MNSFYISADMYDETDQTTFLISHEAAAALLQTGPAWALEEPDVDILLQPVIYQAYTFEVKQLPWSKHNRECFEVVSVWSRHAANVQD</sequence>
<protein>
    <submittedName>
        <fullName evidence="1">Uncharacterized protein</fullName>
    </submittedName>
</protein>
<dbReference type="AlphaFoldDB" id="A0AAV2FXX0"/>
<evidence type="ECO:0000313" key="1">
    <source>
        <dbReference type="EMBL" id="CAL1403156.1"/>
    </source>
</evidence>
<proteinExistence type="predicted"/>
<organism evidence="1 2">
    <name type="scientific">Linum trigynum</name>
    <dbReference type="NCBI Taxonomy" id="586398"/>
    <lineage>
        <taxon>Eukaryota</taxon>
        <taxon>Viridiplantae</taxon>
        <taxon>Streptophyta</taxon>
        <taxon>Embryophyta</taxon>
        <taxon>Tracheophyta</taxon>
        <taxon>Spermatophyta</taxon>
        <taxon>Magnoliopsida</taxon>
        <taxon>eudicotyledons</taxon>
        <taxon>Gunneridae</taxon>
        <taxon>Pentapetalae</taxon>
        <taxon>rosids</taxon>
        <taxon>fabids</taxon>
        <taxon>Malpighiales</taxon>
        <taxon>Linaceae</taxon>
        <taxon>Linum</taxon>
    </lineage>
</organism>
<dbReference type="EMBL" id="OZ034820">
    <property type="protein sequence ID" value="CAL1403156.1"/>
    <property type="molecule type" value="Genomic_DNA"/>
</dbReference>
<dbReference type="Proteomes" id="UP001497516">
    <property type="component" value="Chromosome 7"/>
</dbReference>
<name>A0AAV2FXX0_9ROSI</name>
<reference evidence="1 2" key="1">
    <citation type="submission" date="2024-04" db="EMBL/GenBank/DDBJ databases">
        <authorList>
            <person name="Fracassetti M."/>
        </authorList>
    </citation>
    <scope>NUCLEOTIDE SEQUENCE [LARGE SCALE GENOMIC DNA]</scope>
</reference>
<gene>
    <name evidence="1" type="ORF">LTRI10_LOCUS43104</name>
</gene>